<gene>
    <name evidence="1" type="ORF">SAMN05216244_1390</name>
</gene>
<reference evidence="2" key="1">
    <citation type="submission" date="2016-10" db="EMBL/GenBank/DDBJ databases">
        <authorList>
            <person name="Varghese N."/>
            <person name="Submissions S."/>
        </authorList>
    </citation>
    <scope>NUCLEOTIDE SEQUENCE [LARGE SCALE GENOMIC DNA]</scope>
    <source>
        <strain evidence="2">CGMCC 1.6199</strain>
    </source>
</reference>
<dbReference type="Proteomes" id="UP000182347">
    <property type="component" value="Unassembled WGS sequence"/>
</dbReference>
<protein>
    <submittedName>
        <fullName evidence="1">Uncharacterized protein</fullName>
    </submittedName>
</protein>
<dbReference type="AlphaFoldDB" id="A0A1G9PEG3"/>
<dbReference type="EMBL" id="FNHF01000001">
    <property type="protein sequence ID" value="SDL96943.1"/>
    <property type="molecule type" value="Genomic_DNA"/>
</dbReference>
<accession>A0A1G9PEG3</accession>
<evidence type="ECO:0000313" key="2">
    <source>
        <dbReference type="Proteomes" id="UP000182347"/>
    </source>
</evidence>
<evidence type="ECO:0000313" key="1">
    <source>
        <dbReference type="EMBL" id="SDL96943.1"/>
    </source>
</evidence>
<keyword evidence="2" id="KW-1185">Reference proteome</keyword>
<organism evidence="1 2">
    <name type="scientific">Sediminibacillus halophilus</name>
    <dbReference type="NCBI Taxonomy" id="482461"/>
    <lineage>
        <taxon>Bacteria</taxon>
        <taxon>Bacillati</taxon>
        <taxon>Bacillota</taxon>
        <taxon>Bacilli</taxon>
        <taxon>Bacillales</taxon>
        <taxon>Bacillaceae</taxon>
        <taxon>Sediminibacillus</taxon>
    </lineage>
</organism>
<sequence length="44" mass="4971">MKKNVRNILLVVWVLVIVIGTPSFATMVGAAQKLIKKKLFRNMT</sequence>
<proteinExistence type="predicted"/>
<name>A0A1G9PEG3_9BACI</name>